<dbReference type="SUPFAM" id="SSF53590">
    <property type="entry name" value="Nucleoside hydrolase"/>
    <property type="match status" value="1"/>
</dbReference>
<dbReference type="CDD" id="cd00455">
    <property type="entry name" value="nuc_hydro"/>
    <property type="match status" value="1"/>
</dbReference>
<accession>A0ABW5RP43</accession>
<sequence>MKNIILFADTGIDDAITIIYALQNPNINLLAIVAGYGNIDRNKTYRNTKYLLELADREDIPVIAGATRPLDGSDPTFFPDIHGVEGLGPIKPPIPEERFADQTNFSRLFQIIKEFSEDITIVNTGRLTSLAMAWYLSPSTMEKVKETYVMGGAFLVPGNATEVAEANFNADSLAANFVSQNVPDLTIIPLNVTREALITPFMAELINEQADTPLQELIFPILEFYYNAYQQLEPGIQGTPQHDLAALMAALQLEGLFHYERRYVKVQHEMGYANGLSIADFSPGSSDCFGTNCVKIATEIDYDLFASNVMEILTSS</sequence>
<dbReference type="Proteomes" id="UP001597506">
    <property type="component" value="Unassembled WGS sequence"/>
</dbReference>
<reference evidence="5" key="1">
    <citation type="journal article" date="2019" name="Int. J. Syst. Evol. Microbiol.">
        <title>The Global Catalogue of Microorganisms (GCM) 10K type strain sequencing project: providing services to taxonomists for standard genome sequencing and annotation.</title>
        <authorList>
            <consortium name="The Broad Institute Genomics Platform"/>
            <consortium name="The Broad Institute Genome Sequencing Center for Infectious Disease"/>
            <person name="Wu L."/>
            <person name="Ma J."/>
        </authorList>
    </citation>
    <scope>NUCLEOTIDE SEQUENCE [LARGE SCALE GENOMIC DNA]</scope>
    <source>
        <strain evidence="5">KCTC 3913</strain>
    </source>
</reference>
<name>A0ABW5RP43_9BACI</name>
<dbReference type="Gene3D" id="3.90.245.10">
    <property type="entry name" value="Ribonucleoside hydrolase-like"/>
    <property type="match status" value="1"/>
</dbReference>
<dbReference type="InterPro" id="IPR036452">
    <property type="entry name" value="Ribo_hydro-like"/>
</dbReference>
<dbReference type="PANTHER" id="PTHR12304:SF4">
    <property type="entry name" value="URIDINE NUCLEOSIDASE"/>
    <property type="match status" value="1"/>
</dbReference>
<dbReference type="InterPro" id="IPR023186">
    <property type="entry name" value="IUNH"/>
</dbReference>
<dbReference type="GO" id="GO:0016798">
    <property type="term" value="F:hydrolase activity, acting on glycosyl bonds"/>
    <property type="evidence" value="ECO:0007669"/>
    <property type="project" value="UniProtKB-KW"/>
</dbReference>
<dbReference type="EC" id="3.2.2.-" evidence="4"/>
<proteinExistence type="predicted"/>
<evidence type="ECO:0000313" key="5">
    <source>
        <dbReference type="Proteomes" id="UP001597506"/>
    </source>
</evidence>
<dbReference type="InterPro" id="IPR001910">
    <property type="entry name" value="Inosine/uridine_hydrolase_dom"/>
</dbReference>
<dbReference type="EMBL" id="JBHUMF010000015">
    <property type="protein sequence ID" value="MFD2680396.1"/>
    <property type="molecule type" value="Genomic_DNA"/>
</dbReference>
<comment type="caution">
    <text evidence="4">The sequence shown here is derived from an EMBL/GenBank/DDBJ whole genome shotgun (WGS) entry which is preliminary data.</text>
</comment>
<dbReference type="RefSeq" id="WP_377933769.1">
    <property type="nucleotide sequence ID" value="NZ_JBHUMF010000015.1"/>
</dbReference>
<evidence type="ECO:0000313" key="4">
    <source>
        <dbReference type="EMBL" id="MFD2680396.1"/>
    </source>
</evidence>
<evidence type="ECO:0000256" key="1">
    <source>
        <dbReference type="ARBA" id="ARBA00022801"/>
    </source>
</evidence>
<evidence type="ECO:0000256" key="2">
    <source>
        <dbReference type="ARBA" id="ARBA00023295"/>
    </source>
</evidence>
<keyword evidence="2 4" id="KW-0326">Glycosidase</keyword>
<dbReference type="Pfam" id="PF01156">
    <property type="entry name" value="IU_nuc_hydro"/>
    <property type="match status" value="1"/>
</dbReference>
<gene>
    <name evidence="4" type="ORF">ACFSUL_06475</name>
</gene>
<evidence type="ECO:0000259" key="3">
    <source>
        <dbReference type="Pfam" id="PF01156"/>
    </source>
</evidence>
<feature type="domain" description="Inosine/uridine-preferring nucleoside hydrolase" evidence="3">
    <location>
        <begin position="4"/>
        <end position="305"/>
    </location>
</feature>
<keyword evidence="1 4" id="KW-0378">Hydrolase</keyword>
<protein>
    <submittedName>
        <fullName evidence="4">Nucleoside hydrolase</fullName>
        <ecNumber evidence="4">3.2.2.-</ecNumber>
    </submittedName>
</protein>
<keyword evidence="5" id="KW-1185">Reference proteome</keyword>
<organism evidence="4 5">
    <name type="scientific">Bacillus seohaeanensis</name>
    <dbReference type="NCBI Taxonomy" id="284580"/>
    <lineage>
        <taxon>Bacteria</taxon>
        <taxon>Bacillati</taxon>
        <taxon>Bacillota</taxon>
        <taxon>Bacilli</taxon>
        <taxon>Bacillales</taxon>
        <taxon>Bacillaceae</taxon>
        <taxon>Bacillus</taxon>
    </lineage>
</organism>
<dbReference type="PANTHER" id="PTHR12304">
    <property type="entry name" value="INOSINE-URIDINE PREFERRING NUCLEOSIDE HYDROLASE"/>
    <property type="match status" value="1"/>
</dbReference>